<organism evidence="6 8">
    <name type="scientific">Chitinophaga sancti</name>
    <dbReference type="NCBI Taxonomy" id="1004"/>
    <lineage>
        <taxon>Bacteria</taxon>
        <taxon>Pseudomonadati</taxon>
        <taxon>Bacteroidota</taxon>
        <taxon>Chitinophagia</taxon>
        <taxon>Chitinophagales</taxon>
        <taxon>Chitinophagaceae</taxon>
        <taxon>Chitinophaga</taxon>
    </lineage>
</organism>
<dbReference type="GO" id="GO:0046872">
    <property type="term" value="F:metal ion binding"/>
    <property type="evidence" value="ECO:0007669"/>
    <property type="project" value="UniProtKB-KW"/>
</dbReference>
<dbReference type="InterPro" id="IPR000917">
    <property type="entry name" value="Sulfatase_N"/>
</dbReference>
<dbReference type="Pfam" id="PF00884">
    <property type="entry name" value="Sulfatase"/>
    <property type="match status" value="1"/>
</dbReference>
<dbReference type="InterPro" id="IPR050738">
    <property type="entry name" value="Sulfatase"/>
</dbReference>
<dbReference type="PANTHER" id="PTHR42693">
    <property type="entry name" value="ARYLSULFATASE FAMILY MEMBER"/>
    <property type="match status" value="1"/>
</dbReference>
<dbReference type="OrthoDB" id="9764377at2"/>
<dbReference type="AlphaFoldDB" id="A0A1K1SBJ4"/>
<evidence type="ECO:0000256" key="3">
    <source>
        <dbReference type="ARBA" id="ARBA00022801"/>
    </source>
</evidence>
<dbReference type="SUPFAM" id="SSF53649">
    <property type="entry name" value="Alkaline phosphatase-like"/>
    <property type="match status" value="1"/>
</dbReference>
<evidence type="ECO:0000313" key="9">
    <source>
        <dbReference type="Proteomes" id="UP001326715"/>
    </source>
</evidence>
<dbReference type="Proteomes" id="UP001326715">
    <property type="component" value="Chromosome"/>
</dbReference>
<evidence type="ECO:0000313" key="8">
    <source>
        <dbReference type="Proteomes" id="UP000183788"/>
    </source>
</evidence>
<dbReference type="PROSITE" id="PS00149">
    <property type="entry name" value="SULFATASE_2"/>
    <property type="match status" value="1"/>
</dbReference>
<dbReference type="PROSITE" id="PS00523">
    <property type="entry name" value="SULFATASE_1"/>
    <property type="match status" value="1"/>
</dbReference>
<dbReference type="EMBL" id="CP140154">
    <property type="protein sequence ID" value="WQG90827.1"/>
    <property type="molecule type" value="Genomic_DNA"/>
</dbReference>
<evidence type="ECO:0000256" key="4">
    <source>
        <dbReference type="ARBA" id="ARBA00022837"/>
    </source>
</evidence>
<reference evidence="6 8" key="1">
    <citation type="submission" date="2016-11" db="EMBL/GenBank/DDBJ databases">
        <authorList>
            <person name="Jaros S."/>
            <person name="Januszkiewicz K."/>
            <person name="Wedrychowicz H."/>
        </authorList>
    </citation>
    <scope>NUCLEOTIDE SEQUENCE [LARGE SCALE GENOMIC DNA]</scope>
    <source>
        <strain evidence="6 8">DSM 784</strain>
    </source>
</reference>
<evidence type="ECO:0000259" key="5">
    <source>
        <dbReference type="Pfam" id="PF00884"/>
    </source>
</evidence>
<reference evidence="7 9" key="2">
    <citation type="submission" date="2023-11" db="EMBL/GenBank/DDBJ databases">
        <title>MicrobeMod: A computational toolkit for identifying prokaryotic methylation and restriction-modification with nanopore sequencing.</title>
        <authorList>
            <person name="Crits-Christoph A."/>
            <person name="Kang S.C."/>
            <person name="Lee H."/>
            <person name="Ostrov N."/>
        </authorList>
    </citation>
    <scope>NUCLEOTIDE SEQUENCE [LARGE SCALE GENOMIC DNA]</scope>
    <source>
        <strain evidence="7 9">ATCC 23090</strain>
    </source>
</reference>
<dbReference type="EMBL" id="FPIZ01000020">
    <property type="protein sequence ID" value="SFW81670.1"/>
    <property type="molecule type" value="Genomic_DNA"/>
</dbReference>
<dbReference type="Gene3D" id="3.30.1120.10">
    <property type="match status" value="1"/>
</dbReference>
<dbReference type="GO" id="GO:0004065">
    <property type="term" value="F:arylsulfatase activity"/>
    <property type="evidence" value="ECO:0007669"/>
    <property type="project" value="TreeGrafter"/>
</dbReference>
<protein>
    <submittedName>
        <fullName evidence="6">Arylsulfatase A</fullName>
    </submittedName>
    <submittedName>
        <fullName evidence="7">Sulfatase-like hydrolase/transferase</fullName>
    </submittedName>
</protein>
<evidence type="ECO:0000313" key="7">
    <source>
        <dbReference type="EMBL" id="WQG90827.1"/>
    </source>
</evidence>
<feature type="domain" description="Sulfatase N-terminal" evidence="5">
    <location>
        <begin position="26"/>
        <end position="345"/>
    </location>
</feature>
<dbReference type="PANTHER" id="PTHR42693:SF33">
    <property type="entry name" value="ARYLSULFATASE"/>
    <property type="match status" value="1"/>
</dbReference>
<dbReference type="RefSeq" id="WP_072364145.1">
    <property type="nucleotide sequence ID" value="NZ_CP139972.1"/>
</dbReference>
<name>A0A1K1SBJ4_9BACT</name>
<dbReference type="Proteomes" id="UP000183788">
    <property type="component" value="Unassembled WGS sequence"/>
</dbReference>
<keyword evidence="4" id="KW-0106">Calcium</keyword>
<accession>A0A1K1SBJ4</accession>
<dbReference type="InterPro" id="IPR017850">
    <property type="entry name" value="Alkaline_phosphatase_core_sf"/>
</dbReference>
<evidence type="ECO:0000313" key="6">
    <source>
        <dbReference type="EMBL" id="SFW81670.1"/>
    </source>
</evidence>
<comment type="similarity">
    <text evidence="1">Belongs to the sulfatase family.</text>
</comment>
<proteinExistence type="inferred from homology"/>
<dbReference type="STRING" id="1004.SAMN05661012_05118"/>
<keyword evidence="3" id="KW-0378">Hydrolase</keyword>
<evidence type="ECO:0000256" key="2">
    <source>
        <dbReference type="ARBA" id="ARBA00022723"/>
    </source>
</evidence>
<keyword evidence="2" id="KW-0479">Metal-binding</keyword>
<evidence type="ECO:0000256" key="1">
    <source>
        <dbReference type="ARBA" id="ARBA00008779"/>
    </source>
</evidence>
<sequence length="433" mass="48473">MYKRFLLSFCLLTGGRQLYAQPQQRPNVIIVLADDMGYADLSCYGNPLINTPFLDHMAAIGVKANNYVVTSPICTPSRAALLTGRYPTRYGLPVPVGPGADHGLPRNEVTLAEMLKTTGYKTYIVGKWHLGDKDSSLPGAQGFDQYYGMLYSHDYRAPYVGTDTTIKIFRNRTPEIIQPQDSDLTDLYTKESIRIIQAQQKGQPFFLYLAHNMPHSPVWYAAQKHVAQHSAGGEYGDVIEAMDRGIEKVWKALEEKGLADNTIFIFSSDNGPWINLPDRVYADSVTTKYHTGSTGVFRGAKFDTYEGGDRMPFIVYWKGHTPAGKVIRDPFSCLDIMPTLAAWTHTRLPQTTLDGESVTDLLSGKAPKAAHQPIYYVNVVPEVVKAGEWKLRKTKTTLELFNLALDPGERVNLVNKYPEKVRELQVLLDKYPG</sequence>
<keyword evidence="9" id="KW-1185">Reference proteome</keyword>
<dbReference type="Gene3D" id="3.40.720.10">
    <property type="entry name" value="Alkaline Phosphatase, subunit A"/>
    <property type="match status" value="1"/>
</dbReference>
<dbReference type="InterPro" id="IPR024607">
    <property type="entry name" value="Sulfatase_CS"/>
</dbReference>
<gene>
    <name evidence="6" type="ORF">SAMN05661012_05118</name>
    <name evidence="7" type="ORF">SR876_04910</name>
</gene>